<keyword evidence="4" id="KW-1185">Reference proteome</keyword>
<accession>A0A8M3B4W2</accession>
<proteinExistence type="predicted"/>
<sequence length="452" mass="49854">MFLISSHLLLFLSLLAQSRAQTTIDTTEITTEILTTTTPETTTEIPTTTATETTTTNPETTTEITNTTPDTTTETTTVDTTTIPVTTTTPETTTETTTEETTTTTTPETTTEETTTTTPETTTEETTTTTPETTTEETTTTTPETTTEETTTTPETTTEDTTTTESTTIASTTAWTAPAIFYPFGSAAGDTGYTEVGYESYQYVTFSTPFTFFTRNYSSIYVNNNGLLTFNQPLPEANPVPFPSNGNEDYIAALWTELDDMGYGNYWFHEYINGSVLDRATKDINQYFPDRGFAASWVFVVTWDYVFTTDFYTLNNHLGQAITFQAVLISGGGFSFILLNYGDCAGTYFPVEAGYDTIGSTDYHVILYGNPGYSISNLKNTTNVNLPGRWAFLVNNGTENVIGLQMKLRSYLDLTQTQSMEGVLQLIKKELVSQGMSSSVGLKIRKVQRTWP</sequence>
<feature type="region of interest" description="Disordered" evidence="1">
    <location>
        <begin position="40"/>
        <end position="170"/>
    </location>
</feature>
<dbReference type="KEGG" id="dre:101883339"/>
<feature type="chain" id="PRO_5044692917" evidence="2">
    <location>
        <begin position="21"/>
        <end position="452"/>
    </location>
</feature>
<dbReference type="RefSeq" id="XP_009305187.1">
    <property type="nucleotide sequence ID" value="XM_009306912.4"/>
</dbReference>
<dbReference type="SMART" id="SM00539">
    <property type="entry name" value="NIDO"/>
    <property type="match status" value="1"/>
</dbReference>
<dbReference type="RefSeq" id="XP_068080928.1">
    <property type="nucleotide sequence ID" value="XM_068224827.1"/>
</dbReference>
<dbReference type="GO" id="GO:0007160">
    <property type="term" value="P:cell-matrix adhesion"/>
    <property type="evidence" value="ECO:0007669"/>
    <property type="project" value="InterPro"/>
</dbReference>
<reference evidence="5 6" key="2">
    <citation type="submission" date="2025-04" db="UniProtKB">
        <authorList>
            <consortium name="RefSeq"/>
        </authorList>
    </citation>
    <scope>IDENTIFICATION</scope>
    <source>
        <strain evidence="5 6">Tuebingen</strain>
    </source>
</reference>
<dbReference type="GeneID" id="101883339"/>
<evidence type="ECO:0000313" key="6">
    <source>
        <dbReference type="RefSeq" id="XP_009305188.1"/>
    </source>
</evidence>
<dbReference type="InterPro" id="IPR052749">
    <property type="entry name" value="Alpha-tectorin"/>
</dbReference>
<dbReference type="PANTHER" id="PTHR46160">
    <property type="entry name" value="ALPHA-TECTORIN-RELATED"/>
    <property type="match status" value="1"/>
</dbReference>
<evidence type="ECO:0000256" key="2">
    <source>
        <dbReference type="SAM" id="SignalP"/>
    </source>
</evidence>
<feature type="signal peptide" evidence="2">
    <location>
        <begin position="1"/>
        <end position="20"/>
    </location>
</feature>
<evidence type="ECO:0000313" key="4">
    <source>
        <dbReference type="Proteomes" id="UP000000437"/>
    </source>
</evidence>
<reference evidence="4" key="1">
    <citation type="journal article" date="2013" name="Nature">
        <title>The zebrafish reference genome sequence and its relationship to the human genome.</title>
        <authorList>
            <consortium name="Genome Reference Consortium Zebrafish"/>
            <person name="Howe K."/>
            <person name="Clark M.D."/>
            <person name="Torroja C.F."/>
            <person name="Torrance J."/>
            <person name="Berthelot C."/>
            <person name="Muffato M."/>
            <person name="Collins J.E."/>
            <person name="Humphray S."/>
            <person name="McLaren K."/>
            <person name="Matthews L."/>
            <person name="McLaren S."/>
            <person name="Sealy I."/>
            <person name="Caccamo M."/>
            <person name="Churcher C."/>
            <person name="Scott C."/>
            <person name="Barrett J.C."/>
            <person name="Koch R."/>
            <person name="Rauch G.J."/>
            <person name="White S."/>
            <person name="Chow W."/>
            <person name="Kilian B."/>
            <person name="Quintais L.T."/>
            <person name="Guerra-Assuncao J.A."/>
            <person name="Zhou Y."/>
            <person name="Gu Y."/>
            <person name="Yen J."/>
            <person name="Vogel J.H."/>
            <person name="Eyre T."/>
            <person name="Redmond S."/>
            <person name="Banerjee R."/>
            <person name="Chi J."/>
            <person name="Fu B."/>
            <person name="Langley E."/>
            <person name="Maguire S.F."/>
            <person name="Laird G.K."/>
            <person name="Lloyd D."/>
            <person name="Kenyon E."/>
            <person name="Donaldson S."/>
            <person name="Sehra H."/>
            <person name="Almeida-King J."/>
            <person name="Loveland J."/>
            <person name="Trevanion S."/>
            <person name="Jones M."/>
            <person name="Quail M."/>
            <person name="Willey D."/>
            <person name="Hunt A."/>
            <person name="Burton J."/>
            <person name="Sims S."/>
            <person name="McLay K."/>
            <person name="Plumb B."/>
            <person name="Davis J."/>
            <person name="Clee C."/>
            <person name="Oliver K."/>
            <person name="Clark R."/>
            <person name="Riddle C."/>
            <person name="Elliot D."/>
            <person name="Eliott D."/>
            <person name="Threadgold G."/>
            <person name="Harden G."/>
            <person name="Ware D."/>
            <person name="Begum S."/>
            <person name="Mortimore B."/>
            <person name="Mortimer B."/>
            <person name="Kerry G."/>
            <person name="Heath P."/>
            <person name="Phillimore B."/>
            <person name="Tracey A."/>
            <person name="Corby N."/>
            <person name="Dunn M."/>
            <person name="Johnson C."/>
            <person name="Wood J."/>
            <person name="Clark S."/>
            <person name="Pelan S."/>
            <person name="Griffiths G."/>
            <person name="Smith M."/>
            <person name="Glithero R."/>
            <person name="Howden P."/>
            <person name="Barker N."/>
            <person name="Lloyd C."/>
            <person name="Stevens C."/>
            <person name="Harley J."/>
            <person name="Holt K."/>
            <person name="Panagiotidis G."/>
            <person name="Lovell J."/>
            <person name="Beasley H."/>
            <person name="Henderson C."/>
            <person name="Gordon D."/>
            <person name="Auger K."/>
            <person name="Wright D."/>
            <person name="Collins J."/>
            <person name="Raisen C."/>
            <person name="Dyer L."/>
            <person name="Leung K."/>
            <person name="Robertson L."/>
            <person name="Ambridge K."/>
            <person name="Leongamornlert D."/>
            <person name="McGuire S."/>
            <person name="Gilderthorp R."/>
            <person name="Griffiths C."/>
            <person name="Manthravadi D."/>
            <person name="Nichol S."/>
            <person name="Barker G."/>
            <person name="Whitehead S."/>
            <person name="Kay M."/>
            <person name="Brown J."/>
            <person name="Murnane C."/>
            <person name="Gray E."/>
            <person name="Humphries M."/>
            <person name="Sycamore N."/>
            <person name="Barker D."/>
            <person name="Saunders D."/>
            <person name="Wallis J."/>
            <person name="Babbage A."/>
            <person name="Hammond S."/>
            <person name="Mashreghi-Mohammadi M."/>
            <person name="Barr L."/>
            <person name="Martin S."/>
            <person name="Wray P."/>
            <person name="Ellington A."/>
            <person name="Matthews N."/>
            <person name="Ellwood M."/>
            <person name="Woodmansey R."/>
            <person name="Clark G."/>
            <person name="Cooper J."/>
            <person name="Cooper J."/>
            <person name="Tromans A."/>
            <person name="Grafham D."/>
            <person name="Skuce C."/>
            <person name="Pandian R."/>
            <person name="Andrews R."/>
            <person name="Harrison E."/>
            <person name="Kimberley A."/>
            <person name="Garnett J."/>
            <person name="Fosker N."/>
            <person name="Hall R."/>
            <person name="Garner P."/>
            <person name="Kelly D."/>
            <person name="Bird C."/>
            <person name="Palmer S."/>
            <person name="Gehring I."/>
            <person name="Berger A."/>
            <person name="Dooley C.M."/>
            <person name="Ersan-Urun Z."/>
            <person name="Eser C."/>
            <person name="Geiger H."/>
            <person name="Geisler M."/>
            <person name="Karotki L."/>
            <person name="Kirn A."/>
            <person name="Konantz J."/>
            <person name="Konantz M."/>
            <person name="Oberlander M."/>
            <person name="Rudolph-Geiger S."/>
            <person name="Teucke M."/>
            <person name="Lanz C."/>
            <person name="Raddatz G."/>
            <person name="Osoegawa K."/>
            <person name="Zhu B."/>
            <person name="Rapp A."/>
            <person name="Widaa S."/>
            <person name="Langford C."/>
            <person name="Yang F."/>
            <person name="Schuster S.C."/>
            <person name="Carter N.P."/>
            <person name="Harrow J."/>
            <person name="Ning Z."/>
            <person name="Herrero J."/>
            <person name="Searle S.M."/>
            <person name="Enright A."/>
            <person name="Geisler R."/>
            <person name="Plasterk R.H."/>
            <person name="Lee C."/>
            <person name="Westerfield M."/>
            <person name="de Jong P.J."/>
            <person name="Zon L.I."/>
            <person name="Postlethwait J.H."/>
            <person name="Nusslein-Volhard C."/>
            <person name="Hubbard T.J."/>
            <person name="Roest Crollius H."/>
            <person name="Rogers J."/>
            <person name="Stemple D.L."/>
        </authorList>
    </citation>
    <scope>NUCLEOTIDE SEQUENCE [LARGE SCALE GENOMIC DNA]</scope>
    <source>
        <strain evidence="4">Tuebingen</strain>
    </source>
</reference>
<dbReference type="RefSeq" id="XP_009305188.1">
    <property type="nucleotide sequence ID" value="XM_009306913.4"/>
</dbReference>
<dbReference type="PROSITE" id="PS51220">
    <property type="entry name" value="NIDO"/>
    <property type="match status" value="1"/>
</dbReference>
<dbReference type="Proteomes" id="UP000000437">
    <property type="component" value="Chromosome 12"/>
</dbReference>
<dbReference type="OrthoDB" id="6236007at2759"/>
<gene>
    <name evidence="5 6 7 8" type="primary">si:ch73-329n5.6</name>
</gene>
<dbReference type="InterPro" id="IPR003886">
    <property type="entry name" value="NIDO_dom"/>
</dbReference>
<dbReference type="AlphaFoldDB" id="A0A8M3B4W2"/>
<name>A0A8M3B4W2_DANRE</name>
<protein>
    <submittedName>
        <fullName evidence="5 6">Uncharacterized protein si:ch73-329n5.6</fullName>
    </submittedName>
</protein>
<dbReference type="PANTHER" id="PTHR46160:SF9">
    <property type="entry name" value="PROTEIN PRY2-RELATED"/>
    <property type="match status" value="1"/>
</dbReference>
<evidence type="ECO:0000259" key="3">
    <source>
        <dbReference type="PROSITE" id="PS51220"/>
    </source>
</evidence>
<evidence type="ECO:0000256" key="1">
    <source>
        <dbReference type="SAM" id="MobiDB-lite"/>
    </source>
</evidence>
<evidence type="ECO:0000313" key="7">
    <source>
        <dbReference type="RefSeq" id="XP_068080928.1"/>
    </source>
</evidence>
<dbReference type="Pfam" id="PF06119">
    <property type="entry name" value="NIDO"/>
    <property type="match status" value="1"/>
</dbReference>
<feature type="domain" description="NIDO" evidence="3">
    <location>
        <begin position="249"/>
        <end position="397"/>
    </location>
</feature>
<organism evidence="4 6">
    <name type="scientific">Danio rerio</name>
    <name type="common">Zebrafish</name>
    <name type="synonym">Brachydanio rerio</name>
    <dbReference type="NCBI Taxonomy" id="7955"/>
    <lineage>
        <taxon>Eukaryota</taxon>
        <taxon>Metazoa</taxon>
        <taxon>Chordata</taxon>
        <taxon>Craniata</taxon>
        <taxon>Vertebrata</taxon>
        <taxon>Euteleostomi</taxon>
        <taxon>Actinopterygii</taxon>
        <taxon>Neopterygii</taxon>
        <taxon>Teleostei</taxon>
        <taxon>Ostariophysi</taxon>
        <taxon>Cypriniformes</taxon>
        <taxon>Danionidae</taxon>
        <taxon>Danioninae</taxon>
        <taxon>Danio</taxon>
    </lineage>
</organism>
<keyword evidence="2" id="KW-0732">Signal</keyword>
<evidence type="ECO:0000313" key="8">
    <source>
        <dbReference type="ZFIN" id="ZDB-GENE-131121-171"/>
    </source>
</evidence>
<dbReference type="AGR" id="ZFIN:ZDB-GENE-131121-171"/>
<evidence type="ECO:0000313" key="5">
    <source>
        <dbReference type="RefSeq" id="XP_009305187.1"/>
    </source>
</evidence>
<dbReference type="ZFIN" id="ZDB-GENE-131121-171">
    <property type="gene designation" value="si:ch73-329n5.6"/>
</dbReference>